<reference evidence="2 3" key="1">
    <citation type="journal article" date="2014" name="BMC Genomics">
        <title>Comparative genomics of the major fungal agents of human and animal Sporotrichosis: Sporothrix schenckii and Sporothrix brasiliensis.</title>
        <authorList>
            <person name="Teixeira M.M."/>
            <person name="de Almeida L.G."/>
            <person name="Kubitschek-Barreira P."/>
            <person name="Alves F.L."/>
            <person name="Kioshima E.S."/>
            <person name="Abadio A.K."/>
            <person name="Fernandes L."/>
            <person name="Derengowski L.S."/>
            <person name="Ferreira K.S."/>
            <person name="Souza R.C."/>
            <person name="Ruiz J.C."/>
            <person name="de Andrade N.C."/>
            <person name="Paes H.C."/>
            <person name="Nicola A.M."/>
            <person name="Albuquerque P."/>
            <person name="Gerber A.L."/>
            <person name="Martins V.P."/>
            <person name="Peconick L.D."/>
            <person name="Neto A.V."/>
            <person name="Chaucanez C.B."/>
            <person name="Silva P.A."/>
            <person name="Cunha O.L."/>
            <person name="de Oliveira F.F."/>
            <person name="dos Santos T.C."/>
            <person name="Barros A.L."/>
            <person name="Soares M.A."/>
            <person name="de Oliveira L.M."/>
            <person name="Marini M.M."/>
            <person name="Villalobos-Duno H."/>
            <person name="Cunha M.M."/>
            <person name="de Hoog S."/>
            <person name="da Silveira J.F."/>
            <person name="Henrissat B."/>
            <person name="Nino-Vega G.A."/>
            <person name="Cisalpino P.S."/>
            <person name="Mora-Montes H.M."/>
            <person name="Almeida S.R."/>
            <person name="Stajich J.E."/>
            <person name="Lopes-Bezerra L.M."/>
            <person name="Vasconcelos A.T."/>
            <person name="Felipe M.S."/>
        </authorList>
    </citation>
    <scope>NUCLEOTIDE SEQUENCE [LARGE SCALE GENOMIC DNA]</scope>
    <source>
        <strain evidence="2 3">1099-18</strain>
    </source>
</reference>
<reference evidence="2 3" key="2">
    <citation type="journal article" date="2015" name="Eukaryot. Cell">
        <title>Asexual propagation of a virulent clone complex in a human and feline outbreak of sporotrichosis.</title>
        <authorList>
            <person name="Teixeira Mde M."/>
            <person name="Rodrigues A.M."/>
            <person name="Tsui C.K."/>
            <person name="de Almeida L.G."/>
            <person name="Van Diepeningen A.D."/>
            <person name="van den Ende B.G."/>
            <person name="Fernandes G.F."/>
            <person name="Kano R."/>
            <person name="Hamelin R.C."/>
            <person name="Lopes-Bezerra L.M."/>
            <person name="Vasconcelos A.T."/>
            <person name="de Hoog S."/>
            <person name="de Camargo Z.P."/>
            <person name="Felipe M.S."/>
        </authorList>
    </citation>
    <scope>NUCLEOTIDE SEQUENCE [LARGE SCALE GENOMIC DNA]</scope>
    <source>
        <strain evidence="2 3">1099-18</strain>
    </source>
</reference>
<sequence>MVVQLGPLRTADWTRWTRYSRYFRADKDGQRTLFNMRVGEREDESDDESGDVGDDDMTNAQAHQVQQVIRRMLQYDPKERPTAQELLQDPWFQDEDGDRRAT</sequence>
<gene>
    <name evidence="2" type="ORF">SPSK_10036</name>
</gene>
<dbReference type="AlphaFoldDB" id="A0A0F2M6T5"/>
<accession>A0A0F2M6T5</accession>
<protein>
    <recommendedName>
        <fullName evidence="4">Protein kinase domain-containing protein</fullName>
    </recommendedName>
</protein>
<dbReference type="SUPFAM" id="SSF56112">
    <property type="entry name" value="Protein kinase-like (PK-like)"/>
    <property type="match status" value="1"/>
</dbReference>
<comment type="caution">
    <text evidence="2">The sequence shown here is derived from an EMBL/GenBank/DDBJ whole genome shotgun (WGS) entry which is preliminary data.</text>
</comment>
<feature type="region of interest" description="Disordered" evidence="1">
    <location>
        <begin position="34"/>
        <end position="62"/>
    </location>
</feature>
<evidence type="ECO:0000313" key="3">
    <source>
        <dbReference type="Proteomes" id="UP000033710"/>
    </source>
</evidence>
<dbReference type="Gene3D" id="1.10.510.10">
    <property type="entry name" value="Transferase(Phosphotransferase) domain 1"/>
    <property type="match status" value="1"/>
</dbReference>
<dbReference type="VEuPathDB" id="FungiDB:SPSK_10036"/>
<dbReference type="EMBL" id="AXCR01000007">
    <property type="protein sequence ID" value="KJR85347.1"/>
    <property type="molecule type" value="Genomic_DNA"/>
</dbReference>
<dbReference type="InterPro" id="IPR011009">
    <property type="entry name" value="Kinase-like_dom_sf"/>
</dbReference>
<organism evidence="2 3">
    <name type="scientific">Sporothrix schenckii 1099-18</name>
    <dbReference type="NCBI Taxonomy" id="1397361"/>
    <lineage>
        <taxon>Eukaryota</taxon>
        <taxon>Fungi</taxon>
        <taxon>Dikarya</taxon>
        <taxon>Ascomycota</taxon>
        <taxon>Pezizomycotina</taxon>
        <taxon>Sordariomycetes</taxon>
        <taxon>Sordariomycetidae</taxon>
        <taxon>Ophiostomatales</taxon>
        <taxon>Ophiostomataceae</taxon>
        <taxon>Sporothrix</taxon>
    </lineage>
</organism>
<dbReference type="RefSeq" id="XP_016588023.1">
    <property type="nucleotide sequence ID" value="XM_016736598.1"/>
</dbReference>
<evidence type="ECO:0008006" key="4">
    <source>
        <dbReference type="Google" id="ProtNLM"/>
    </source>
</evidence>
<evidence type="ECO:0000256" key="1">
    <source>
        <dbReference type="SAM" id="MobiDB-lite"/>
    </source>
</evidence>
<name>A0A0F2M6T5_SPOSC</name>
<dbReference type="GeneID" id="27671875"/>
<dbReference type="KEGG" id="ssck:SPSK_10036"/>
<feature type="region of interest" description="Disordered" evidence="1">
    <location>
        <begin position="76"/>
        <end position="102"/>
    </location>
</feature>
<evidence type="ECO:0000313" key="2">
    <source>
        <dbReference type="EMBL" id="KJR85347.1"/>
    </source>
</evidence>
<dbReference type="Proteomes" id="UP000033710">
    <property type="component" value="Unassembled WGS sequence"/>
</dbReference>
<feature type="compositionally biased region" description="Acidic residues" evidence="1">
    <location>
        <begin position="41"/>
        <end position="57"/>
    </location>
</feature>
<proteinExistence type="predicted"/>
<dbReference type="OrthoDB" id="5979581at2759"/>